<accession>A0AAF0DCJ7</accession>
<reference evidence="1" key="1">
    <citation type="submission" date="2023-03" db="EMBL/GenBank/DDBJ databases">
        <title>Emydomyces testavorans Genome Sequence.</title>
        <authorList>
            <person name="Hoyer L."/>
        </authorList>
    </citation>
    <scope>NUCLEOTIDE SEQUENCE</scope>
    <source>
        <strain evidence="1">16-2883</strain>
    </source>
</reference>
<dbReference type="Proteomes" id="UP001219355">
    <property type="component" value="Chromosome 1"/>
</dbReference>
<dbReference type="AlphaFoldDB" id="A0AAF0DCJ7"/>
<protein>
    <submittedName>
        <fullName evidence="1">Uncharacterized protein</fullName>
    </submittedName>
</protein>
<dbReference type="EMBL" id="CP120627">
    <property type="protein sequence ID" value="WEW56041.1"/>
    <property type="molecule type" value="Genomic_DNA"/>
</dbReference>
<organism evidence="1 2">
    <name type="scientific">Emydomyces testavorans</name>
    <dbReference type="NCBI Taxonomy" id="2070801"/>
    <lineage>
        <taxon>Eukaryota</taxon>
        <taxon>Fungi</taxon>
        <taxon>Dikarya</taxon>
        <taxon>Ascomycota</taxon>
        <taxon>Pezizomycotina</taxon>
        <taxon>Eurotiomycetes</taxon>
        <taxon>Eurotiomycetidae</taxon>
        <taxon>Onygenales</taxon>
        <taxon>Nannizziopsiaceae</taxon>
        <taxon>Emydomyces</taxon>
    </lineage>
</organism>
<gene>
    <name evidence="1" type="ORF">PRK78_001476</name>
</gene>
<proteinExistence type="predicted"/>
<sequence>MGRKCLSVRPGSWQKFKRFHFKFDVTERDGPILKNVKSVARLLHNSGIIRLHILTRSYLFGHRRLRGVQETYNTLPLYLDAFRQLGRVREARVTLKPDPPIWFKGIEERTKLASDKTEAMNVALRWRKYYEEWVEELERGRLVETQFAAESRTVLWRCVDYWKSLRTRGERKT</sequence>
<name>A0AAF0DCJ7_9EURO</name>
<evidence type="ECO:0000313" key="2">
    <source>
        <dbReference type="Proteomes" id="UP001219355"/>
    </source>
</evidence>
<evidence type="ECO:0000313" key="1">
    <source>
        <dbReference type="EMBL" id="WEW56041.1"/>
    </source>
</evidence>
<keyword evidence="2" id="KW-1185">Reference proteome</keyword>